<feature type="region of interest" description="Disordered" evidence="1">
    <location>
        <begin position="64"/>
        <end position="107"/>
    </location>
</feature>
<evidence type="ECO:0000256" key="2">
    <source>
        <dbReference type="SAM" id="SignalP"/>
    </source>
</evidence>
<accession>A0A2M4C873</accession>
<dbReference type="EMBL" id="GGFJ01012373">
    <property type="protein sequence ID" value="MBW61514.1"/>
    <property type="molecule type" value="Transcribed_RNA"/>
</dbReference>
<feature type="region of interest" description="Disordered" evidence="1">
    <location>
        <begin position="27"/>
        <end position="46"/>
    </location>
</feature>
<feature type="compositionally biased region" description="Basic and acidic residues" evidence="1">
    <location>
        <begin position="65"/>
        <end position="82"/>
    </location>
</feature>
<proteinExistence type="predicted"/>
<dbReference type="AlphaFoldDB" id="A0A2M4C873"/>
<feature type="chain" id="PRO_5014663064" evidence="2">
    <location>
        <begin position="23"/>
        <end position="107"/>
    </location>
</feature>
<evidence type="ECO:0000256" key="1">
    <source>
        <dbReference type="SAM" id="MobiDB-lite"/>
    </source>
</evidence>
<reference evidence="3" key="1">
    <citation type="submission" date="2018-01" db="EMBL/GenBank/DDBJ databases">
        <title>An insight into the sialome of Amazonian anophelines.</title>
        <authorList>
            <person name="Ribeiro J.M."/>
            <person name="Scarpassa V."/>
            <person name="Calvo E."/>
        </authorList>
    </citation>
    <scope>NUCLEOTIDE SEQUENCE</scope>
    <source>
        <tissue evidence="3">Salivary glands</tissue>
    </source>
</reference>
<feature type="compositionally biased region" description="Low complexity" evidence="1">
    <location>
        <begin position="31"/>
        <end position="41"/>
    </location>
</feature>
<evidence type="ECO:0000313" key="3">
    <source>
        <dbReference type="EMBL" id="MBW61514.1"/>
    </source>
</evidence>
<organism evidence="3">
    <name type="scientific">Anopheles marajoara</name>
    <dbReference type="NCBI Taxonomy" id="58244"/>
    <lineage>
        <taxon>Eukaryota</taxon>
        <taxon>Metazoa</taxon>
        <taxon>Ecdysozoa</taxon>
        <taxon>Arthropoda</taxon>
        <taxon>Hexapoda</taxon>
        <taxon>Insecta</taxon>
        <taxon>Pterygota</taxon>
        <taxon>Neoptera</taxon>
        <taxon>Endopterygota</taxon>
        <taxon>Diptera</taxon>
        <taxon>Nematocera</taxon>
        <taxon>Culicoidea</taxon>
        <taxon>Culicidae</taxon>
        <taxon>Anophelinae</taxon>
        <taxon>Anopheles</taxon>
    </lineage>
</organism>
<sequence>MRLLLFLFASFLSSFRGSGVIAAHFRPRPPTKTTATTTRPPLADDLPGNVPFFARSLARCTHPAKSTERELISVAADRRRSEPPPSRGTQDAPRRTLVAAGPRDALP</sequence>
<keyword evidence="2" id="KW-0732">Signal</keyword>
<name>A0A2M4C873_9DIPT</name>
<protein>
    <submittedName>
        <fullName evidence="3">Putative secreted protein</fullName>
    </submittedName>
</protein>
<feature type="signal peptide" evidence="2">
    <location>
        <begin position="1"/>
        <end position="22"/>
    </location>
</feature>